<keyword evidence="1" id="KW-0472">Membrane</keyword>
<dbReference type="SUPFAM" id="SSF141868">
    <property type="entry name" value="EAL domain-like"/>
    <property type="match status" value="1"/>
</dbReference>
<dbReference type="Gene3D" id="3.20.20.450">
    <property type="entry name" value="EAL domain"/>
    <property type="match status" value="1"/>
</dbReference>
<dbReference type="Gene3D" id="3.30.70.270">
    <property type="match status" value="1"/>
</dbReference>
<evidence type="ECO:0000256" key="1">
    <source>
        <dbReference type="SAM" id="Phobius"/>
    </source>
</evidence>
<dbReference type="CDD" id="cd00130">
    <property type="entry name" value="PAS"/>
    <property type="match status" value="1"/>
</dbReference>
<keyword evidence="7" id="KW-1185">Reference proteome</keyword>
<keyword evidence="1" id="KW-1133">Transmembrane helix</keyword>
<dbReference type="InterPro" id="IPR000014">
    <property type="entry name" value="PAS"/>
</dbReference>
<dbReference type="EMBL" id="JALJYF010000002">
    <property type="protein sequence ID" value="MCP1728163.1"/>
    <property type="molecule type" value="Genomic_DNA"/>
</dbReference>
<evidence type="ECO:0000259" key="5">
    <source>
        <dbReference type="PROSITE" id="PS50887"/>
    </source>
</evidence>
<dbReference type="InterPro" id="IPR035965">
    <property type="entry name" value="PAS-like_dom_sf"/>
</dbReference>
<dbReference type="InterPro" id="IPR001610">
    <property type="entry name" value="PAC"/>
</dbReference>
<dbReference type="PROSITE" id="PS50883">
    <property type="entry name" value="EAL"/>
    <property type="match status" value="1"/>
</dbReference>
<proteinExistence type="predicted"/>
<accession>A0ABT1GCR9</accession>
<evidence type="ECO:0000313" key="6">
    <source>
        <dbReference type="EMBL" id="MCP1728163.1"/>
    </source>
</evidence>
<protein>
    <submittedName>
        <fullName evidence="6">Diguanylate cyclase (GGDEF)-like protein/PAS domain S-box-containing protein</fullName>
    </submittedName>
</protein>
<dbReference type="InterPro" id="IPR000160">
    <property type="entry name" value="GGDEF_dom"/>
</dbReference>
<dbReference type="InterPro" id="IPR043128">
    <property type="entry name" value="Rev_trsase/Diguanyl_cyclase"/>
</dbReference>
<dbReference type="CDD" id="cd01949">
    <property type="entry name" value="GGDEF"/>
    <property type="match status" value="1"/>
</dbReference>
<feature type="domain" description="GGDEF" evidence="5">
    <location>
        <begin position="399"/>
        <end position="532"/>
    </location>
</feature>
<dbReference type="Gene3D" id="3.30.450.20">
    <property type="entry name" value="PAS domain"/>
    <property type="match status" value="1"/>
</dbReference>
<dbReference type="SMART" id="SM00091">
    <property type="entry name" value="PAS"/>
    <property type="match status" value="1"/>
</dbReference>
<feature type="transmembrane region" description="Helical" evidence="1">
    <location>
        <begin position="212"/>
        <end position="235"/>
    </location>
</feature>
<evidence type="ECO:0000259" key="3">
    <source>
        <dbReference type="PROSITE" id="PS50113"/>
    </source>
</evidence>
<reference evidence="6 7" key="1">
    <citation type="submission" date="2022-03" db="EMBL/GenBank/DDBJ databases">
        <title>Genomic Encyclopedia of Type Strains, Phase III (KMG-III): the genomes of soil and plant-associated and newly described type strains.</title>
        <authorList>
            <person name="Whitman W."/>
        </authorList>
    </citation>
    <scope>NUCLEOTIDE SEQUENCE [LARGE SCALE GENOMIC DNA]</scope>
    <source>
        <strain evidence="6 7">BSker1</strain>
    </source>
</reference>
<dbReference type="InterPro" id="IPR029787">
    <property type="entry name" value="Nucleotide_cyclase"/>
</dbReference>
<evidence type="ECO:0000259" key="2">
    <source>
        <dbReference type="PROSITE" id="PS50112"/>
    </source>
</evidence>
<dbReference type="InterPro" id="IPR001633">
    <property type="entry name" value="EAL_dom"/>
</dbReference>
<dbReference type="Proteomes" id="UP001523550">
    <property type="component" value="Unassembled WGS sequence"/>
</dbReference>
<dbReference type="SUPFAM" id="SSF55785">
    <property type="entry name" value="PYP-like sensor domain (PAS domain)"/>
    <property type="match status" value="1"/>
</dbReference>
<organism evidence="6 7">
    <name type="scientific">Natronospira proteinivora</name>
    <dbReference type="NCBI Taxonomy" id="1807133"/>
    <lineage>
        <taxon>Bacteria</taxon>
        <taxon>Pseudomonadati</taxon>
        <taxon>Pseudomonadota</taxon>
        <taxon>Gammaproteobacteria</taxon>
        <taxon>Natronospirales</taxon>
        <taxon>Natronospiraceae</taxon>
        <taxon>Natronospira</taxon>
    </lineage>
</organism>
<comment type="caution">
    <text evidence="6">The sequence shown here is derived from an EMBL/GenBank/DDBJ whole genome shotgun (WGS) entry which is preliminary data.</text>
</comment>
<dbReference type="PANTHER" id="PTHR44757:SF4">
    <property type="entry name" value="DIGUANYLATE CYCLASE DGCE-RELATED"/>
    <property type="match status" value="1"/>
</dbReference>
<gene>
    <name evidence="6" type="ORF">J2T60_002163</name>
</gene>
<keyword evidence="1" id="KW-0812">Transmembrane</keyword>
<dbReference type="PROSITE" id="PS50113">
    <property type="entry name" value="PAC"/>
    <property type="match status" value="1"/>
</dbReference>
<dbReference type="SMART" id="SM00052">
    <property type="entry name" value="EAL"/>
    <property type="match status" value="1"/>
</dbReference>
<feature type="domain" description="PAS" evidence="2">
    <location>
        <begin position="241"/>
        <end position="311"/>
    </location>
</feature>
<feature type="domain" description="PAC" evidence="3">
    <location>
        <begin position="315"/>
        <end position="367"/>
    </location>
</feature>
<dbReference type="CDD" id="cd01948">
    <property type="entry name" value="EAL"/>
    <property type="match status" value="1"/>
</dbReference>
<dbReference type="NCBIfam" id="TIGR00254">
    <property type="entry name" value="GGDEF"/>
    <property type="match status" value="1"/>
</dbReference>
<dbReference type="SMART" id="SM00267">
    <property type="entry name" value="GGDEF"/>
    <property type="match status" value="1"/>
</dbReference>
<dbReference type="PANTHER" id="PTHR44757">
    <property type="entry name" value="DIGUANYLATE CYCLASE DGCP"/>
    <property type="match status" value="1"/>
</dbReference>
<dbReference type="InterPro" id="IPR013767">
    <property type="entry name" value="PAS_fold"/>
</dbReference>
<dbReference type="Pfam" id="PF00563">
    <property type="entry name" value="EAL"/>
    <property type="match status" value="1"/>
</dbReference>
<dbReference type="Pfam" id="PF00989">
    <property type="entry name" value="PAS"/>
    <property type="match status" value="1"/>
</dbReference>
<dbReference type="RefSeq" id="WP_253449777.1">
    <property type="nucleotide sequence ID" value="NZ_JALJYF010000002.1"/>
</dbReference>
<dbReference type="SUPFAM" id="SSF55073">
    <property type="entry name" value="Nucleotide cyclase"/>
    <property type="match status" value="1"/>
</dbReference>
<dbReference type="Pfam" id="PF00990">
    <property type="entry name" value="GGDEF"/>
    <property type="match status" value="1"/>
</dbReference>
<dbReference type="SMART" id="SM00086">
    <property type="entry name" value="PAC"/>
    <property type="match status" value="1"/>
</dbReference>
<dbReference type="PROSITE" id="PS50887">
    <property type="entry name" value="GGDEF"/>
    <property type="match status" value="1"/>
</dbReference>
<dbReference type="PROSITE" id="PS50112">
    <property type="entry name" value="PAS"/>
    <property type="match status" value="1"/>
</dbReference>
<feature type="domain" description="EAL" evidence="4">
    <location>
        <begin position="543"/>
        <end position="791"/>
    </location>
</feature>
<dbReference type="InterPro" id="IPR000700">
    <property type="entry name" value="PAS-assoc_C"/>
</dbReference>
<dbReference type="InterPro" id="IPR052155">
    <property type="entry name" value="Biofilm_reg_signaling"/>
</dbReference>
<feature type="transmembrane region" description="Helical" evidence="1">
    <location>
        <begin position="20"/>
        <end position="39"/>
    </location>
</feature>
<sequence length="791" mass="89194">MVRSLINAASLGRRLEISGLIVALFLILTLATGFALFLVQTQGAATAYMAGQSHWSRAQLGTVFALYRYAEYGRAQDLEAARALLDIPLGDMAARRAMDADELDREMAVEGMLRGENHRDDIPVMIWLYRSFSDLPHLREAAEVWRESDSHILALDQLADDLETAWAEGPPDEAMQSQLLTQLEQVNARNYDLTIRFTKAFTDASRWLRQTLMTSSVVVMTVLAVLAALVGWRLIRIVDISRQRFQSIFEQAAVGMAEIDRDGYFINVNAALCQILGYPPDQLIGQSYQALTFEEDLEIGLAQGKSLLKGRESAITVEQRFRHRDGSLVWGRLTVSAINGRQGSPESMIGILEDVSESRRLSVELHYQATHDGLTGLINRRAFDRELAQALHAVREKKYSHSLCFIDLDQFKVVNDTSGHVAGDRMLVQVADLLRSQLRDGDVLARLGGDEFGLLLKDCDLNAAARVAEKLCHVTEGLVFEWEGRSFNVACSIGVVPVEQDMPNINAVLRAADLACYVAKEKGRNRVHVSSSDDEHVRHRRGEMEWVNRIRHALDEDRFYLDAQKILPLQHDEGLRYEVLLRLLDENGERVPPGAFIPAAERFDAAYRLDRWVIERVCRTLADHSTHLKTLHACHVNLSGQSFDRPEFLDFVQQQLSYYSIPGQCLCFEITETAAIRRLADATEFMAVLGQKGCRFALDDFGAGLSSFNYLRRLPVQYLKIDGAFVRNILTDKADLAMVKAIQEIGQTMDRRVIAEFVETEALVAQLRKMGVDYGQGFGIHRPEYWENLFR</sequence>
<evidence type="ECO:0000259" key="4">
    <source>
        <dbReference type="PROSITE" id="PS50883"/>
    </source>
</evidence>
<dbReference type="InterPro" id="IPR035919">
    <property type="entry name" value="EAL_sf"/>
</dbReference>
<dbReference type="NCBIfam" id="TIGR00229">
    <property type="entry name" value="sensory_box"/>
    <property type="match status" value="1"/>
</dbReference>
<evidence type="ECO:0000313" key="7">
    <source>
        <dbReference type="Proteomes" id="UP001523550"/>
    </source>
</evidence>
<name>A0ABT1GCR9_9GAMM</name>